<evidence type="ECO:0000313" key="2">
    <source>
        <dbReference type="EMBL" id="GAJ14837.1"/>
    </source>
</evidence>
<sequence length="120" mass="13072">MRIKCPKCHCDNPDDTLYCGKCETPLLSSEEITDSSTKTLETPIKDLTTGVTIVGKYKLLEDLGEGGMGTVFVAEQTEPVRRRVALKIIKLGMDNKAVSGEGVFVFLISIFAIQSSGRES</sequence>
<dbReference type="InterPro" id="IPR011009">
    <property type="entry name" value="Kinase-like_dom_sf"/>
</dbReference>
<comment type="caution">
    <text evidence="2">The sequence shown here is derived from an EMBL/GenBank/DDBJ whole genome shotgun (WGS) entry which is preliminary data.</text>
</comment>
<proteinExistence type="predicted"/>
<feature type="domain" description="Protein kinase" evidence="1">
    <location>
        <begin position="57"/>
        <end position="120"/>
    </location>
</feature>
<protein>
    <recommendedName>
        <fullName evidence="1">Protein kinase domain-containing protein</fullName>
    </recommendedName>
</protein>
<dbReference type="AlphaFoldDB" id="X1VCA0"/>
<gene>
    <name evidence="2" type="ORF">S12H4_46198</name>
</gene>
<dbReference type="PROSITE" id="PS50011">
    <property type="entry name" value="PROTEIN_KINASE_DOM"/>
    <property type="match status" value="1"/>
</dbReference>
<dbReference type="Gene3D" id="3.30.200.20">
    <property type="entry name" value="Phosphorylase Kinase, domain 1"/>
    <property type="match status" value="1"/>
</dbReference>
<dbReference type="GO" id="GO:0005524">
    <property type="term" value="F:ATP binding"/>
    <property type="evidence" value="ECO:0007669"/>
    <property type="project" value="InterPro"/>
</dbReference>
<dbReference type="InterPro" id="IPR017441">
    <property type="entry name" value="Protein_kinase_ATP_BS"/>
</dbReference>
<accession>X1VCA0</accession>
<organism evidence="2">
    <name type="scientific">marine sediment metagenome</name>
    <dbReference type="NCBI Taxonomy" id="412755"/>
    <lineage>
        <taxon>unclassified sequences</taxon>
        <taxon>metagenomes</taxon>
        <taxon>ecological metagenomes</taxon>
    </lineage>
</organism>
<name>X1VCA0_9ZZZZ</name>
<reference evidence="2" key="1">
    <citation type="journal article" date="2014" name="Front. Microbiol.">
        <title>High frequency of phylogenetically diverse reductive dehalogenase-homologous genes in deep subseafloor sedimentary metagenomes.</title>
        <authorList>
            <person name="Kawai M."/>
            <person name="Futagami T."/>
            <person name="Toyoda A."/>
            <person name="Takaki Y."/>
            <person name="Nishi S."/>
            <person name="Hori S."/>
            <person name="Arai W."/>
            <person name="Tsubouchi T."/>
            <person name="Morono Y."/>
            <person name="Uchiyama I."/>
            <person name="Ito T."/>
            <person name="Fujiyama A."/>
            <person name="Inagaki F."/>
            <person name="Takami H."/>
        </authorList>
    </citation>
    <scope>NUCLEOTIDE SEQUENCE</scope>
    <source>
        <strain evidence="2">Expedition CK06-06</strain>
    </source>
</reference>
<dbReference type="GO" id="GO:0004672">
    <property type="term" value="F:protein kinase activity"/>
    <property type="evidence" value="ECO:0007669"/>
    <property type="project" value="InterPro"/>
</dbReference>
<dbReference type="SUPFAM" id="SSF56112">
    <property type="entry name" value="Protein kinase-like (PK-like)"/>
    <property type="match status" value="1"/>
</dbReference>
<dbReference type="PROSITE" id="PS00107">
    <property type="entry name" value="PROTEIN_KINASE_ATP"/>
    <property type="match status" value="1"/>
</dbReference>
<dbReference type="EMBL" id="BARW01028642">
    <property type="protein sequence ID" value="GAJ14837.1"/>
    <property type="molecule type" value="Genomic_DNA"/>
</dbReference>
<dbReference type="InterPro" id="IPR000719">
    <property type="entry name" value="Prot_kinase_dom"/>
</dbReference>
<evidence type="ECO:0000259" key="1">
    <source>
        <dbReference type="PROSITE" id="PS50011"/>
    </source>
</evidence>